<feature type="compositionally biased region" description="Low complexity" evidence="1">
    <location>
        <begin position="242"/>
        <end position="255"/>
    </location>
</feature>
<dbReference type="RefSeq" id="WP_142084846.1">
    <property type="nucleotide sequence ID" value="NZ_VFPV01000003.1"/>
</dbReference>
<proteinExistence type="predicted"/>
<dbReference type="PROSITE" id="PS51257">
    <property type="entry name" value="PROKAR_LIPOPROTEIN"/>
    <property type="match status" value="1"/>
</dbReference>
<dbReference type="EMBL" id="VFPV01000003">
    <property type="protein sequence ID" value="TQN01616.1"/>
    <property type="molecule type" value="Genomic_DNA"/>
</dbReference>
<feature type="chain" id="PRO_5021778812" description="Lipoprotein" evidence="2">
    <location>
        <begin position="27"/>
        <end position="255"/>
    </location>
</feature>
<feature type="signal peptide" evidence="2">
    <location>
        <begin position="1"/>
        <end position="26"/>
    </location>
</feature>
<evidence type="ECO:0000256" key="1">
    <source>
        <dbReference type="SAM" id="MobiDB-lite"/>
    </source>
</evidence>
<organism evidence="3 4">
    <name type="scientific">Acidovorax temperans</name>
    <dbReference type="NCBI Taxonomy" id="80878"/>
    <lineage>
        <taxon>Bacteria</taxon>
        <taxon>Pseudomonadati</taxon>
        <taxon>Pseudomonadota</taxon>
        <taxon>Betaproteobacteria</taxon>
        <taxon>Burkholderiales</taxon>
        <taxon>Comamonadaceae</taxon>
        <taxon>Acidovorax</taxon>
    </lineage>
</organism>
<accession>A0A543L2Q9</accession>
<evidence type="ECO:0000313" key="4">
    <source>
        <dbReference type="Proteomes" id="UP000316993"/>
    </source>
</evidence>
<gene>
    <name evidence="3" type="ORF">BDD18_3585</name>
</gene>
<protein>
    <recommendedName>
        <fullName evidence="5">Lipoprotein</fullName>
    </recommendedName>
</protein>
<feature type="region of interest" description="Disordered" evidence="1">
    <location>
        <begin position="222"/>
        <end position="255"/>
    </location>
</feature>
<dbReference type="AlphaFoldDB" id="A0A543L2Q9"/>
<comment type="caution">
    <text evidence="3">The sequence shown here is derived from an EMBL/GenBank/DDBJ whole genome shotgun (WGS) entry which is preliminary data.</text>
</comment>
<reference evidence="3 4" key="1">
    <citation type="submission" date="2019-06" db="EMBL/GenBank/DDBJ databases">
        <title>Genomic Encyclopedia of Archaeal and Bacterial Type Strains, Phase II (KMG-II): from individual species to whole genera.</title>
        <authorList>
            <person name="Goeker M."/>
        </authorList>
    </citation>
    <scope>NUCLEOTIDE SEQUENCE [LARGE SCALE GENOMIC DNA]</scope>
    <source>
        <strain evidence="3 4">DSM 7270</strain>
    </source>
</reference>
<name>A0A543L2Q9_9BURK</name>
<evidence type="ECO:0000313" key="3">
    <source>
        <dbReference type="EMBL" id="TQN01616.1"/>
    </source>
</evidence>
<dbReference type="Proteomes" id="UP000316993">
    <property type="component" value="Unassembled WGS sequence"/>
</dbReference>
<evidence type="ECO:0008006" key="5">
    <source>
        <dbReference type="Google" id="ProtNLM"/>
    </source>
</evidence>
<evidence type="ECO:0000256" key="2">
    <source>
        <dbReference type="SAM" id="SignalP"/>
    </source>
</evidence>
<feature type="compositionally biased region" description="Pro residues" evidence="1">
    <location>
        <begin position="223"/>
        <end position="236"/>
    </location>
</feature>
<sequence length="255" mass="27299">MPSCTFRTSSSAALLAALLLAGCGTLDVPRADNYPATGQKKARAVHHWDVLANDVAARVAEKIAAWPAGEHPIHLTVTDKSTFSQGFLKLLRVQLLNRGVTLATGPTEVELQFEAQLVQHLEPLSASSPVPLHWTALGAGVGVWRDWREHYPDRSLLPGMATLLGVGTGLAVDLAQRYTQGDAAGGPTRTEVLITTSLKTTDRYLAGSADLYYIERGDAPLYLPEPPPPPPPPPTPVKSWRVTAPTPVWATPATP</sequence>
<keyword evidence="2" id="KW-0732">Signal</keyword>